<dbReference type="InterPro" id="IPR000719">
    <property type="entry name" value="Prot_kinase_dom"/>
</dbReference>
<dbReference type="Gene3D" id="1.10.510.10">
    <property type="entry name" value="Transferase(Phosphotransferase) domain 1"/>
    <property type="match status" value="1"/>
</dbReference>
<evidence type="ECO:0000313" key="18">
    <source>
        <dbReference type="EMBL" id="CAA2619422.1"/>
    </source>
</evidence>
<dbReference type="FunFam" id="3.80.10.10:FF:000041">
    <property type="entry name" value="LRR receptor-like serine/threonine-protein kinase ERECTA"/>
    <property type="match status" value="1"/>
</dbReference>
<evidence type="ECO:0000313" key="19">
    <source>
        <dbReference type="Proteomes" id="UP001189122"/>
    </source>
</evidence>
<evidence type="ECO:0000256" key="2">
    <source>
        <dbReference type="ARBA" id="ARBA00004479"/>
    </source>
</evidence>
<dbReference type="Pfam" id="PF08263">
    <property type="entry name" value="LRRNT_2"/>
    <property type="match status" value="1"/>
</dbReference>
<dbReference type="FunFam" id="3.30.200.20:FF:000454">
    <property type="entry name" value="Leucine-rich repeat receptor-like tyrosine-protein kinase PXC3"/>
    <property type="match status" value="1"/>
</dbReference>
<evidence type="ECO:0000256" key="8">
    <source>
        <dbReference type="ARBA" id="ARBA00022741"/>
    </source>
</evidence>
<evidence type="ECO:0000256" key="9">
    <source>
        <dbReference type="ARBA" id="ARBA00022840"/>
    </source>
</evidence>
<dbReference type="InterPro" id="IPR017441">
    <property type="entry name" value="Protein_kinase_ATP_BS"/>
</dbReference>
<evidence type="ECO:0000256" key="1">
    <source>
        <dbReference type="ARBA" id="ARBA00004162"/>
    </source>
</evidence>
<accession>A0A7I8IMX9</accession>
<feature type="chain" id="PRO_5029553804" description="Protein kinase domain-containing protein" evidence="16">
    <location>
        <begin position="30"/>
        <end position="858"/>
    </location>
</feature>
<keyword evidence="7" id="KW-0677">Repeat</keyword>
<keyword evidence="12" id="KW-0675">Receptor</keyword>
<reference evidence="18 19" key="1">
    <citation type="submission" date="2019-12" db="EMBL/GenBank/DDBJ databases">
        <authorList>
            <person name="Scholz U."/>
            <person name="Mascher M."/>
            <person name="Fiebig A."/>
        </authorList>
    </citation>
    <scope>NUCLEOTIDE SEQUENCE</scope>
</reference>
<keyword evidence="8 14" id="KW-0547">Nucleotide-binding</keyword>
<feature type="domain" description="Protein kinase" evidence="17">
    <location>
        <begin position="553"/>
        <end position="835"/>
    </location>
</feature>
<keyword evidence="4" id="KW-0808">Transferase</keyword>
<dbReference type="InterPro" id="IPR032675">
    <property type="entry name" value="LRR_dom_sf"/>
</dbReference>
<evidence type="ECO:0000256" key="14">
    <source>
        <dbReference type="PROSITE-ProRule" id="PRU10141"/>
    </source>
</evidence>
<evidence type="ECO:0000256" key="12">
    <source>
        <dbReference type="ARBA" id="ARBA00023170"/>
    </source>
</evidence>
<evidence type="ECO:0000256" key="4">
    <source>
        <dbReference type="ARBA" id="ARBA00022679"/>
    </source>
</evidence>
<dbReference type="InterPro" id="IPR011009">
    <property type="entry name" value="Kinase-like_dom_sf"/>
</dbReference>
<dbReference type="PROSITE" id="PS00109">
    <property type="entry name" value="PROTEIN_KINASE_TYR"/>
    <property type="match status" value="1"/>
</dbReference>
<evidence type="ECO:0000256" key="11">
    <source>
        <dbReference type="ARBA" id="ARBA00023136"/>
    </source>
</evidence>
<dbReference type="InterPro" id="IPR013210">
    <property type="entry name" value="LRR_N_plant-typ"/>
</dbReference>
<keyword evidence="9 14" id="KW-0067">ATP-binding</keyword>
<keyword evidence="10 15" id="KW-1133">Transmembrane helix</keyword>
<dbReference type="SUPFAM" id="SSF56112">
    <property type="entry name" value="Protein kinase-like (PK-like)"/>
    <property type="match status" value="1"/>
</dbReference>
<dbReference type="AlphaFoldDB" id="A0A7I8IMX9"/>
<feature type="signal peptide" evidence="16">
    <location>
        <begin position="1"/>
        <end position="29"/>
    </location>
</feature>
<dbReference type="GO" id="GO:0004672">
    <property type="term" value="F:protein kinase activity"/>
    <property type="evidence" value="ECO:0007669"/>
    <property type="project" value="InterPro"/>
</dbReference>
<evidence type="ECO:0000256" key="16">
    <source>
        <dbReference type="SAM" id="SignalP"/>
    </source>
</evidence>
<evidence type="ECO:0000256" key="5">
    <source>
        <dbReference type="ARBA" id="ARBA00022692"/>
    </source>
</evidence>
<dbReference type="InterPro" id="IPR046959">
    <property type="entry name" value="PRK1-6/SRF4-like"/>
</dbReference>
<dbReference type="PROSITE" id="PS00107">
    <property type="entry name" value="PROTEIN_KINASE_ATP"/>
    <property type="match status" value="1"/>
</dbReference>
<keyword evidence="13" id="KW-0325">Glycoprotein</keyword>
<evidence type="ECO:0000256" key="6">
    <source>
        <dbReference type="ARBA" id="ARBA00022729"/>
    </source>
</evidence>
<dbReference type="SUPFAM" id="SSF52058">
    <property type="entry name" value="L domain-like"/>
    <property type="match status" value="1"/>
</dbReference>
<dbReference type="SUPFAM" id="SSF52047">
    <property type="entry name" value="RNI-like"/>
    <property type="match status" value="1"/>
</dbReference>
<feature type="transmembrane region" description="Helical" evidence="15">
    <location>
        <begin position="505"/>
        <end position="529"/>
    </location>
</feature>
<keyword evidence="3" id="KW-0433">Leucine-rich repeat</keyword>
<proteinExistence type="predicted"/>
<keyword evidence="5 15" id="KW-0812">Transmembrane</keyword>
<dbReference type="InterPro" id="IPR008266">
    <property type="entry name" value="Tyr_kinase_AS"/>
</dbReference>
<dbReference type="FunFam" id="1.10.510.10:FF:000388">
    <property type="entry name" value="Leucine-rich repeat receptor-like tyrosine-protein kinase PXC3"/>
    <property type="match status" value="1"/>
</dbReference>
<dbReference type="Pfam" id="PF00560">
    <property type="entry name" value="LRR_1"/>
    <property type="match status" value="6"/>
</dbReference>
<evidence type="ECO:0000256" key="13">
    <source>
        <dbReference type="ARBA" id="ARBA00023180"/>
    </source>
</evidence>
<dbReference type="FunFam" id="3.80.10.10:FF:000095">
    <property type="entry name" value="LRR receptor-like serine/threonine-protein kinase GSO1"/>
    <property type="match status" value="1"/>
</dbReference>
<feature type="binding site" evidence="14">
    <location>
        <position position="581"/>
    </location>
    <ligand>
        <name>ATP</name>
        <dbReference type="ChEBI" id="CHEBI:30616"/>
    </ligand>
</feature>
<dbReference type="InterPro" id="IPR003591">
    <property type="entry name" value="Leu-rich_rpt_typical-subtyp"/>
</dbReference>
<dbReference type="InterPro" id="IPR001611">
    <property type="entry name" value="Leu-rich_rpt"/>
</dbReference>
<protein>
    <recommendedName>
        <fullName evidence="17">Protein kinase domain-containing protein</fullName>
    </recommendedName>
</protein>
<keyword evidence="6 16" id="KW-0732">Signal</keyword>
<keyword evidence="19" id="KW-1185">Reference proteome</keyword>
<evidence type="ECO:0000256" key="3">
    <source>
        <dbReference type="ARBA" id="ARBA00022614"/>
    </source>
</evidence>
<dbReference type="Pfam" id="PF00069">
    <property type="entry name" value="Pkinase"/>
    <property type="match status" value="1"/>
</dbReference>
<sequence length="858" mass="92793">MRTTMTFLLSWCSSLVAAILVLRICPVRAQLADQQAMAVLHDALSVPDWGPRDSDYCSWRGVTCGGPNGTVEVLLLPHRGLSGNISPISELSGPIPLSLGALRRLRSLNLSNNLFSGEIPGEFGNLGGLQELHISGNNLSGFIPRWVGDLPYLRVFSAYENNLEGRIPEHLGSVSQLLQVLNLHSNRLTGPIPESIFAGGRLEVLVLTLNELEGSLPPSIGNCSSLSNLRIGNNRLAGAIPATIGDIQSLTYFEADNNFFSGEIIPEFSRCSNLTLLNLASNRFTGDVPAELGALKNLQEFIASGNSLTGGVPRPLLQCRSLSKLDLNGNRLSGSLPDDLCNTSRLQFLLLGDNSITGEIPREIGDCVKLLELQLGGNHLTGNVPPEIGSLRNLQIALNLSFNQLEGPLPKEMGRLDKLVSLDISDNRLTGRIPPELIGMLSLIDVDFSNNQFTGQIPIFAPFQKSPLSSFSGNEGLCGDPSNLSCDISAGSGGAAAHRKVSSKMALAVIVSGLTAFTMVTLVVLLFMLRERQEMAAHLKHAVDLDCVVRATMKDENKLGGGAFSTVYRAVMPSGLTLAVKRLKSVDGTVARHRNRMIRELERFSSLAQPNLLRPIGFVIHEDVALLLHHHTPEGTLAQLLYGRAGGEFLPDWPRRLRIAAGAAEGLAYLHQASIVHLDISSCNIFLDADHNALLGEIEISKLLDPSKGTASISAVAGSFGYIPPYAYTMQVTAAGNVYSYGVVLLEMLTSRAPVEESFGEGMDLVKWVRSAAERGEMPEQIMDPRLSAVSFAWRRQMLAVLRLAMLCTDPTPATRPRMKAVVQMVLQAQKDSLLKSPEVDTDDDVARLDLTISTFLQ</sequence>
<dbReference type="EMBL" id="LR743591">
    <property type="protein sequence ID" value="CAA2619422.1"/>
    <property type="molecule type" value="Genomic_DNA"/>
</dbReference>
<evidence type="ECO:0000259" key="17">
    <source>
        <dbReference type="PROSITE" id="PS50011"/>
    </source>
</evidence>
<keyword evidence="11 15" id="KW-0472">Membrane</keyword>
<dbReference type="SMART" id="SM00369">
    <property type="entry name" value="LRR_TYP"/>
    <property type="match status" value="5"/>
</dbReference>
<dbReference type="Proteomes" id="UP001189122">
    <property type="component" value="Unassembled WGS sequence"/>
</dbReference>
<dbReference type="GO" id="GO:0005524">
    <property type="term" value="F:ATP binding"/>
    <property type="evidence" value="ECO:0007669"/>
    <property type="project" value="UniProtKB-UniRule"/>
</dbReference>
<evidence type="ECO:0000256" key="7">
    <source>
        <dbReference type="ARBA" id="ARBA00022737"/>
    </source>
</evidence>
<dbReference type="EMBL" id="CACRZD030000004">
    <property type="protein sequence ID" value="CAA6659149.1"/>
    <property type="molecule type" value="Genomic_DNA"/>
</dbReference>
<dbReference type="PANTHER" id="PTHR48007:SF76">
    <property type="entry name" value="OS03G0145102 PROTEIN"/>
    <property type="match status" value="1"/>
</dbReference>
<evidence type="ECO:0000256" key="10">
    <source>
        <dbReference type="ARBA" id="ARBA00022989"/>
    </source>
</evidence>
<dbReference type="Gene3D" id="3.30.200.20">
    <property type="entry name" value="Phosphorylase Kinase, domain 1"/>
    <property type="match status" value="1"/>
</dbReference>
<dbReference type="PROSITE" id="PS50011">
    <property type="entry name" value="PROTEIN_KINASE_DOM"/>
    <property type="match status" value="1"/>
</dbReference>
<organism evidence="18">
    <name type="scientific">Spirodela intermedia</name>
    <name type="common">Intermediate duckweed</name>
    <dbReference type="NCBI Taxonomy" id="51605"/>
    <lineage>
        <taxon>Eukaryota</taxon>
        <taxon>Viridiplantae</taxon>
        <taxon>Streptophyta</taxon>
        <taxon>Embryophyta</taxon>
        <taxon>Tracheophyta</taxon>
        <taxon>Spermatophyta</taxon>
        <taxon>Magnoliopsida</taxon>
        <taxon>Liliopsida</taxon>
        <taxon>Araceae</taxon>
        <taxon>Lemnoideae</taxon>
        <taxon>Spirodela</taxon>
    </lineage>
</organism>
<name>A0A7I8IMX9_SPIIN</name>
<dbReference type="GO" id="GO:0005886">
    <property type="term" value="C:plasma membrane"/>
    <property type="evidence" value="ECO:0007669"/>
    <property type="project" value="UniProtKB-SubCell"/>
</dbReference>
<comment type="subcellular location">
    <subcellularLocation>
        <location evidence="1">Cell membrane</location>
        <topology evidence="1">Single-pass membrane protein</topology>
    </subcellularLocation>
    <subcellularLocation>
        <location evidence="2">Membrane</location>
        <topology evidence="2">Single-pass type I membrane protein</topology>
    </subcellularLocation>
</comment>
<evidence type="ECO:0000256" key="15">
    <source>
        <dbReference type="SAM" id="Phobius"/>
    </source>
</evidence>
<dbReference type="Pfam" id="PF13855">
    <property type="entry name" value="LRR_8"/>
    <property type="match status" value="1"/>
</dbReference>
<dbReference type="Gene3D" id="3.80.10.10">
    <property type="entry name" value="Ribonuclease Inhibitor"/>
    <property type="match status" value="3"/>
</dbReference>
<dbReference type="PANTHER" id="PTHR48007">
    <property type="entry name" value="LEUCINE-RICH REPEAT RECEPTOR-LIKE PROTEIN KINASE PXC1"/>
    <property type="match status" value="1"/>
</dbReference>
<gene>
    <name evidence="18" type="ORF">SI7747_04005589</name>
</gene>